<reference evidence="3" key="1">
    <citation type="submission" date="2016-10" db="EMBL/GenBank/DDBJ databases">
        <authorList>
            <person name="Varghese N."/>
            <person name="Submissions S."/>
        </authorList>
    </citation>
    <scope>NUCLEOTIDE SEQUENCE [LARGE SCALE GENOMIC DNA]</scope>
    <source>
        <strain evidence="3">DSM 17616</strain>
    </source>
</reference>
<evidence type="ECO:0000256" key="1">
    <source>
        <dbReference type="SAM" id="Phobius"/>
    </source>
</evidence>
<gene>
    <name evidence="2" type="ORF">SAMN05660691_01944</name>
</gene>
<feature type="transmembrane region" description="Helical" evidence="1">
    <location>
        <begin position="77"/>
        <end position="96"/>
    </location>
</feature>
<sequence>MAIISCPFCGHKISDKSAQCNKCNGDIAGLTPEKRESLERNKALDQAQSLVNHSMFALVLFLAGFGLMYWWDPQAGSPQQYIAGAAIGLGFCWYIVSRARIMFLRKRK</sequence>
<feature type="transmembrane region" description="Helical" evidence="1">
    <location>
        <begin position="50"/>
        <end position="71"/>
    </location>
</feature>
<proteinExistence type="predicted"/>
<dbReference type="AlphaFoldDB" id="A0A1H6LQG8"/>
<dbReference type="STRING" id="173990.SAMN05660691_01944"/>
<keyword evidence="1" id="KW-1133">Transmembrane helix</keyword>
<keyword evidence="1" id="KW-0472">Membrane</keyword>
<evidence type="ECO:0008006" key="4">
    <source>
        <dbReference type="Google" id="ProtNLM"/>
    </source>
</evidence>
<protein>
    <recommendedName>
        <fullName evidence="4">Zinc ribbon domain-containing protein</fullName>
    </recommendedName>
</protein>
<keyword evidence="1" id="KW-0812">Transmembrane</keyword>
<dbReference type="RefSeq" id="WP_092792768.1">
    <property type="nucleotide sequence ID" value="NZ_DASWWU010000005.1"/>
</dbReference>
<dbReference type="Proteomes" id="UP000199371">
    <property type="component" value="Unassembled WGS sequence"/>
</dbReference>
<accession>A0A1H6LQG8</accession>
<name>A0A1H6LQG8_9GAMM</name>
<dbReference type="OrthoDB" id="8685152at2"/>
<evidence type="ECO:0000313" key="3">
    <source>
        <dbReference type="Proteomes" id="UP000199371"/>
    </source>
</evidence>
<keyword evidence="3" id="KW-1185">Reference proteome</keyword>
<evidence type="ECO:0000313" key="2">
    <source>
        <dbReference type="EMBL" id="SEH88439.1"/>
    </source>
</evidence>
<dbReference type="EMBL" id="FNXF01000006">
    <property type="protein sequence ID" value="SEH88439.1"/>
    <property type="molecule type" value="Genomic_DNA"/>
</dbReference>
<organism evidence="2 3">
    <name type="scientific">Rheinheimera pacifica</name>
    <dbReference type="NCBI Taxonomy" id="173990"/>
    <lineage>
        <taxon>Bacteria</taxon>
        <taxon>Pseudomonadati</taxon>
        <taxon>Pseudomonadota</taxon>
        <taxon>Gammaproteobacteria</taxon>
        <taxon>Chromatiales</taxon>
        <taxon>Chromatiaceae</taxon>
        <taxon>Rheinheimera</taxon>
    </lineage>
</organism>